<reference evidence="2" key="2">
    <citation type="submission" date="2020-09" db="EMBL/GenBank/DDBJ databases">
        <authorList>
            <person name="Sun Q."/>
            <person name="Kim S."/>
        </authorList>
    </citation>
    <scope>NUCLEOTIDE SEQUENCE</scope>
    <source>
        <strain evidence="2">KCTC 42651</strain>
    </source>
</reference>
<sequence length="141" mass="15553">MRIALAPSLLPIPKVRRGPYGRLKAKSGARQAPVSFAAYQPPSSIKPTEISMKRFYLALPLALVLGAGIAHADGDRCAVPRDQWQPEHALRARLEADHWRIRRIKVEDGCYEVYAIDAAGNRKEGHFDPRTLQPAGTDGDS</sequence>
<dbReference type="EMBL" id="BMZS01000007">
    <property type="protein sequence ID" value="GHD54357.1"/>
    <property type="molecule type" value="Genomic_DNA"/>
</dbReference>
<dbReference type="Proteomes" id="UP000630353">
    <property type="component" value="Unassembled WGS sequence"/>
</dbReference>
<keyword evidence="3" id="KW-1185">Reference proteome</keyword>
<organism evidence="2 3">
    <name type="scientific">Thalassobaculum fulvum</name>
    <dbReference type="NCBI Taxonomy" id="1633335"/>
    <lineage>
        <taxon>Bacteria</taxon>
        <taxon>Pseudomonadati</taxon>
        <taxon>Pseudomonadota</taxon>
        <taxon>Alphaproteobacteria</taxon>
        <taxon>Rhodospirillales</taxon>
        <taxon>Thalassobaculaceae</taxon>
        <taxon>Thalassobaculum</taxon>
    </lineage>
</organism>
<dbReference type="Pfam" id="PF13670">
    <property type="entry name" value="PepSY_2"/>
    <property type="match status" value="1"/>
</dbReference>
<evidence type="ECO:0000259" key="1">
    <source>
        <dbReference type="Pfam" id="PF13670"/>
    </source>
</evidence>
<dbReference type="AlphaFoldDB" id="A0A918XUA1"/>
<feature type="domain" description="PepSY" evidence="1">
    <location>
        <begin position="57"/>
        <end position="134"/>
    </location>
</feature>
<gene>
    <name evidence="2" type="ORF">GCM10017083_31780</name>
</gene>
<accession>A0A918XUA1</accession>
<reference evidence="2" key="1">
    <citation type="journal article" date="2014" name="Int. J. Syst. Evol. Microbiol.">
        <title>Complete genome sequence of Corynebacterium casei LMG S-19264T (=DSM 44701T), isolated from a smear-ripened cheese.</title>
        <authorList>
            <consortium name="US DOE Joint Genome Institute (JGI-PGF)"/>
            <person name="Walter F."/>
            <person name="Albersmeier A."/>
            <person name="Kalinowski J."/>
            <person name="Ruckert C."/>
        </authorList>
    </citation>
    <scope>NUCLEOTIDE SEQUENCE</scope>
    <source>
        <strain evidence="2">KCTC 42651</strain>
    </source>
</reference>
<comment type="caution">
    <text evidence="2">The sequence shown here is derived from an EMBL/GenBank/DDBJ whole genome shotgun (WGS) entry which is preliminary data.</text>
</comment>
<evidence type="ECO:0000313" key="3">
    <source>
        <dbReference type="Proteomes" id="UP000630353"/>
    </source>
</evidence>
<evidence type="ECO:0000313" key="2">
    <source>
        <dbReference type="EMBL" id="GHD54357.1"/>
    </source>
</evidence>
<dbReference type="InterPro" id="IPR025711">
    <property type="entry name" value="PepSY"/>
</dbReference>
<name>A0A918XUA1_9PROT</name>
<proteinExistence type="predicted"/>
<protein>
    <recommendedName>
        <fullName evidence="1">PepSY domain-containing protein</fullName>
    </recommendedName>
</protein>